<organism evidence="1 2">
    <name type="scientific">Panagrolaimus sp. ES5</name>
    <dbReference type="NCBI Taxonomy" id="591445"/>
    <lineage>
        <taxon>Eukaryota</taxon>
        <taxon>Metazoa</taxon>
        <taxon>Ecdysozoa</taxon>
        <taxon>Nematoda</taxon>
        <taxon>Chromadorea</taxon>
        <taxon>Rhabditida</taxon>
        <taxon>Tylenchina</taxon>
        <taxon>Panagrolaimomorpha</taxon>
        <taxon>Panagrolaimoidea</taxon>
        <taxon>Panagrolaimidae</taxon>
        <taxon>Panagrolaimus</taxon>
    </lineage>
</organism>
<accession>A0AC34FN22</accession>
<sequence length="260" mass="29067">MNTVPLDNTGERLLPSFVSFDEKNVKCGKIVVNRLRNHSKSTIFDSKRIIGRQLGDIEIDSFWPFGLSETKGGKMYLEIEGFDGKRKVTPEDVASELLKHLKKKAEEFQGKKLTKTVITVPAAFSDAQKDATMEAAKLAGWDDIVLLPEPIAAAFAYFNDRPIPNSSTILLFDLGGGTLDVCIFKIQSNKIQIISNTGDSSLGGRNFDTVLISYFKNALFSNNGILLTEIQKYSLMLKCQEFKETLSILADCRQVYYDHH</sequence>
<evidence type="ECO:0000313" key="1">
    <source>
        <dbReference type="Proteomes" id="UP000887579"/>
    </source>
</evidence>
<dbReference type="WBParaSite" id="ES5_v2.g18642.t1">
    <property type="protein sequence ID" value="ES5_v2.g18642.t1"/>
    <property type="gene ID" value="ES5_v2.g18642"/>
</dbReference>
<proteinExistence type="predicted"/>
<evidence type="ECO:0000313" key="2">
    <source>
        <dbReference type="WBParaSite" id="ES5_v2.g18642.t1"/>
    </source>
</evidence>
<name>A0AC34FN22_9BILA</name>
<dbReference type="Proteomes" id="UP000887579">
    <property type="component" value="Unplaced"/>
</dbReference>
<reference evidence="2" key="1">
    <citation type="submission" date="2022-11" db="UniProtKB">
        <authorList>
            <consortium name="WormBaseParasite"/>
        </authorList>
    </citation>
    <scope>IDENTIFICATION</scope>
</reference>
<protein>
    <submittedName>
        <fullName evidence="2">Heat shock protein 70</fullName>
    </submittedName>
</protein>